<name>A0A1V6P1C3_PENDC</name>
<dbReference type="PANTHER" id="PTHR35340:SF8">
    <property type="entry name" value="ASST-DOMAIN-CONTAINING PROTEIN"/>
    <property type="match status" value="1"/>
</dbReference>
<dbReference type="Pfam" id="PF14269">
    <property type="entry name" value="Arylsulfotran_2"/>
    <property type="match status" value="1"/>
</dbReference>
<comment type="caution">
    <text evidence="3">The sequence shown here is derived from an EMBL/GenBank/DDBJ whole genome shotgun (WGS) entry which is preliminary data.</text>
</comment>
<keyword evidence="1" id="KW-0812">Transmembrane</keyword>
<keyword evidence="1" id="KW-1133">Transmembrane helix</keyword>
<keyword evidence="4" id="KW-1185">Reference proteome</keyword>
<feature type="transmembrane region" description="Helical" evidence="1">
    <location>
        <begin position="576"/>
        <end position="597"/>
    </location>
</feature>
<evidence type="ECO:0000313" key="3">
    <source>
        <dbReference type="EMBL" id="OQD70632.1"/>
    </source>
</evidence>
<dbReference type="EMBL" id="MDYL01000022">
    <property type="protein sequence ID" value="OQD70632.1"/>
    <property type="molecule type" value="Genomic_DNA"/>
</dbReference>
<reference evidence="4" key="1">
    <citation type="journal article" date="2017" name="Nat. Microbiol.">
        <title>Global analysis of biosynthetic gene clusters reveals vast potential of secondary metabolite production in Penicillium species.</title>
        <authorList>
            <person name="Nielsen J.C."/>
            <person name="Grijseels S."/>
            <person name="Prigent S."/>
            <person name="Ji B."/>
            <person name="Dainat J."/>
            <person name="Nielsen K.F."/>
            <person name="Frisvad J.C."/>
            <person name="Workman M."/>
            <person name="Nielsen J."/>
        </authorList>
    </citation>
    <scope>NUCLEOTIDE SEQUENCE [LARGE SCALE GENOMIC DNA]</scope>
    <source>
        <strain evidence="4">IBT 11843</strain>
    </source>
</reference>
<gene>
    <name evidence="3" type="ORF">PENDEC_c022G03486</name>
</gene>
<dbReference type="Proteomes" id="UP000191522">
    <property type="component" value="Unassembled WGS sequence"/>
</dbReference>
<keyword evidence="2" id="KW-0732">Signal</keyword>
<dbReference type="OMA" id="WDPENEF"/>
<dbReference type="PANTHER" id="PTHR35340">
    <property type="entry name" value="PQQ ENZYME REPEAT PROTEIN-RELATED"/>
    <property type="match status" value="1"/>
</dbReference>
<dbReference type="STRING" id="69771.A0A1V6P1C3"/>
<dbReference type="InterPro" id="IPR053143">
    <property type="entry name" value="Arylsulfate_ST"/>
</dbReference>
<keyword evidence="1" id="KW-0472">Membrane</keyword>
<accession>A0A1V6P1C3</accession>
<dbReference type="InterPro" id="IPR039535">
    <property type="entry name" value="ASST-like"/>
</dbReference>
<evidence type="ECO:0000313" key="4">
    <source>
        <dbReference type="Proteomes" id="UP000191522"/>
    </source>
</evidence>
<sequence length="631" mass="71577">MWAFLGVLLLFLHGGLARRHDDDLYSFVTLPEVRALKFEITHVDRERQHPSYWFIGPYGQIEPEKSTQKYEQYQIGPYIYDNDGMLIWAGSPLTENRNAFDFKANWNIDDKPYLSFILQHEFEDSNPDRGSGVIMNNNYEYEHHVGVTNDLPAFNMHEFNILDGGKTALACTYRPQVVNLEDFGRPHEESWVVTGGFVELDIETAEVLFEWDSRDQLSITDSVKFHPWSRPLGEPGWDYVHINAVDKNPAGDYIISMRFTNTIYMISGQDGHIMWRLGGTRSSSTDFEQDFTFSKQHDVKFVRSNSTHHIISFMNNASDEEENDEDLSSALFVALDVSVEPMTATVIKRLERPDRGLTRLRGNVQSLPNGNTFVGWSQWGYQAEYAPDGDILMYARFASERFSSYRSYKFDWIGRPTTPPDMISSVYGANDFDMTTIVHISWNGATDVAGYNFYARAYDRGDDIFIGYINKTSFETMFIADGYLDWISAEAVDRDGNVLGTTPVQRTEVPISWKAVGFTGSSSGPIPDDPGIVSTSKDGDDAYDGALTSDDRKAIVYAQTKEIAAAVYKAYEIIQFMGGGMVLLLTLCAVFGIVTGVRRFLRWRRARSYQYIPSEEGQPAEEIRLGSNMDG</sequence>
<feature type="signal peptide" evidence="2">
    <location>
        <begin position="1"/>
        <end position="17"/>
    </location>
</feature>
<evidence type="ECO:0000256" key="1">
    <source>
        <dbReference type="SAM" id="Phobius"/>
    </source>
</evidence>
<protein>
    <recommendedName>
        <fullName evidence="5">ASST-domain-containing protein</fullName>
    </recommendedName>
</protein>
<organism evidence="3 4">
    <name type="scientific">Penicillium decumbens</name>
    <dbReference type="NCBI Taxonomy" id="69771"/>
    <lineage>
        <taxon>Eukaryota</taxon>
        <taxon>Fungi</taxon>
        <taxon>Dikarya</taxon>
        <taxon>Ascomycota</taxon>
        <taxon>Pezizomycotina</taxon>
        <taxon>Eurotiomycetes</taxon>
        <taxon>Eurotiomycetidae</taxon>
        <taxon>Eurotiales</taxon>
        <taxon>Aspergillaceae</taxon>
        <taxon>Penicillium</taxon>
    </lineage>
</organism>
<dbReference type="AlphaFoldDB" id="A0A1V6P1C3"/>
<dbReference type="OrthoDB" id="5427350at2759"/>
<evidence type="ECO:0008006" key="5">
    <source>
        <dbReference type="Google" id="ProtNLM"/>
    </source>
</evidence>
<proteinExistence type="predicted"/>
<evidence type="ECO:0000256" key="2">
    <source>
        <dbReference type="SAM" id="SignalP"/>
    </source>
</evidence>
<feature type="chain" id="PRO_5013365673" description="ASST-domain-containing protein" evidence="2">
    <location>
        <begin position="18"/>
        <end position="631"/>
    </location>
</feature>